<dbReference type="RefSeq" id="WP_369716279.1">
    <property type="nucleotide sequence ID" value="NZ_CP165647.1"/>
</dbReference>
<dbReference type="InterPro" id="IPR005590">
    <property type="entry name" value="DUF333"/>
</dbReference>
<proteinExistence type="predicted"/>
<dbReference type="Pfam" id="PF03891">
    <property type="entry name" value="DUF333"/>
    <property type="match status" value="2"/>
</dbReference>
<evidence type="ECO:0000313" key="2">
    <source>
        <dbReference type="EMBL" id="XDU62474.1"/>
    </source>
</evidence>
<evidence type="ECO:0000256" key="1">
    <source>
        <dbReference type="SAM" id="SignalP"/>
    </source>
</evidence>
<dbReference type="EMBL" id="CP165647">
    <property type="protein sequence ID" value="XDU62474.1"/>
    <property type="molecule type" value="Genomic_DNA"/>
</dbReference>
<dbReference type="PANTHER" id="PTHR38008:SF2">
    <property type="entry name" value="HEMOLYSIN"/>
    <property type="match status" value="1"/>
</dbReference>
<reference evidence="2" key="1">
    <citation type="submission" date="2024-07" db="EMBL/GenBank/DDBJ databases">
        <authorList>
            <person name="Li X.-J."/>
            <person name="Wang X."/>
        </authorList>
    </citation>
    <scope>NUCLEOTIDE SEQUENCE</scope>
    <source>
        <strain evidence="2">HSP-536</strain>
    </source>
</reference>
<feature type="chain" id="PRO_5044213406" evidence="1">
    <location>
        <begin position="22"/>
        <end position="150"/>
    </location>
</feature>
<dbReference type="KEGG" id="lala:AB8B28_00910"/>
<accession>A0AB39V5C6</accession>
<name>A0AB39V5C6_9FUSO</name>
<organism evidence="2">
    <name type="scientific">Leptotrichia alba</name>
    <dbReference type="NCBI Taxonomy" id="3239304"/>
    <lineage>
        <taxon>Bacteria</taxon>
        <taxon>Fusobacteriati</taxon>
        <taxon>Fusobacteriota</taxon>
        <taxon>Fusobacteriia</taxon>
        <taxon>Fusobacteriales</taxon>
        <taxon>Leptotrichiaceae</taxon>
        <taxon>Leptotrichia</taxon>
    </lineage>
</organism>
<protein>
    <submittedName>
        <fullName evidence="2">DUF333 domain-containing protein</fullName>
    </submittedName>
</protein>
<dbReference type="PANTHER" id="PTHR38008">
    <property type="entry name" value="HEMOLYSIN-RELATED"/>
    <property type="match status" value="1"/>
</dbReference>
<dbReference type="AlphaFoldDB" id="A0AB39V5C6"/>
<feature type="signal peptide" evidence="1">
    <location>
        <begin position="1"/>
        <end position="21"/>
    </location>
</feature>
<keyword evidence="1" id="KW-0732">Signal</keyword>
<gene>
    <name evidence="2" type="ORF">AB8B28_00910</name>
</gene>
<sequence>MKNLKMVVSVFMIAASIVGMAAAKKAVRKDTTKKGTTKSPVVGMANPASTYCVQKGGESIIVKGKDGEYGVCKLKDGTAVEEWEYYRQNNPDSTSKNEPVIGMPNPASVFCEKHGGKSINVKDKDGNEVGKCQFKDGTKVDEWHYYRENN</sequence>